<name>X1CQN4_9ZZZZ</name>
<feature type="non-terminal residue" evidence="1">
    <location>
        <position position="1"/>
    </location>
</feature>
<evidence type="ECO:0000313" key="1">
    <source>
        <dbReference type="EMBL" id="GAG86561.1"/>
    </source>
</evidence>
<proteinExistence type="predicted"/>
<gene>
    <name evidence="1" type="ORF">S01H4_28568</name>
</gene>
<organism evidence="1">
    <name type="scientific">marine sediment metagenome</name>
    <dbReference type="NCBI Taxonomy" id="412755"/>
    <lineage>
        <taxon>unclassified sequences</taxon>
        <taxon>metagenomes</taxon>
        <taxon>ecological metagenomes</taxon>
    </lineage>
</organism>
<dbReference type="AlphaFoldDB" id="X1CQN4"/>
<protein>
    <submittedName>
        <fullName evidence="1">Uncharacterized protein</fullName>
    </submittedName>
</protein>
<dbReference type="EMBL" id="BART01014248">
    <property type="protein sequence ID" value="GAG86561.1"/>
    <property type="molecule type" value="Genomic_DNA"/>
</dbReference>
<comment type="caution">
    <text evidence="1">The sequence shown here is derived from an EMBL/GenBank/DDBJ whole genome shotgun (WGS) entry which is preliminary data.</text>
</comment>
<reference evidence="1" key="1">
    <citation type="journal article" date="2014" name="Front. Microbiol.">
        <title>High frequency of phylogenetically diverse reductive dehalogenase-homologous genes in deep subseafloor sedimentary metagenomes.</title>
        <authorList>
            <person name="Kawai M."/>
            <person name="Futagami T."/>
            <person name="Toyoda A."/>
            <person name="Takaki Y."/>
            <person name="Nishi S."/>
            <person name="Hori S."/>
            <person name="Arai W."/>
            <person name="Tsubouchi T."/>
            <person name="Morono Y."/>
            <person name="Uchiyama I."/>
            <person name="Ito T."/>
            <person name="Fujiyama A."/>
            <person name="Inagaki F."/>
            <person name="Takami H."/>
        </authorList>
    </citation>
    <scope>NUCLEOTIDE SEQUENCE</scope>
    <source>
        <strain evidence="1">Expedition CK06-06</strain>
    </source>
</reference>
<sequence length="49" mass="5396">YWFPESVPVIERGWMGGATALFDPNGNVLIGARAFSDAAALRKSEKDRK</sequence>
<accession>X1CQN4</accession>